<organism evidence="1">
    <name type="scientific">Cyanothece sp. (strain PCC 7425 / ATCC 29141)</name>
    <dbReference type="NCBI Taxonomy" id="395961"/>
    <lineage>
        <taxon>Bacteria</taxon>
        <taxon>Bacillati</taxon>
        <taxon>Cyanobacteriota</taxon>
        <taxon>Cyanophyceae</taxon>
        <taxon>Gomontiellales</taxon>
        <taxon>Cyanothecaceae</taxon>
        <taxon>Cyanothece</taxon>
    </lineage>
</organism>
<accession>B8HZ10</accession>
<geneLocation type="plasmid" evidence="1">
    <name>pP742501</name>
</geneLocation>
<dbReference type="HOGENOM" id="CLU_1324590_0_0_3"/>
<protein>
    <submittedName>
        <fullName evidence="1">Uncharacterized protein</fullName>
    </submittedName>
</protein>
<evidence type="ECO:0000313" key="1">
    <source>
        <dbReference type="EMBL" id="ACL47658.1"/>
    </source>
</evidence>
<proteinExistence type="predicted"/>
<reference evidence="1" key="1">
    <citation type="submission" date="2009-01" db="EMBL/GenBank/DDBJ databases">
        <title>Complete sequence of plasmid1 Cyanothece sp. PCC 7425.</title>
        <authorList>
            <consortium name="US DOE Joint Genome Institute"/>
            <person name="Lucas S."/>
            <person name="Copeland A."/>
            <person name="Lapidus A."/>
            <person name="Glavina del Rio T."/>
            <person name="Dalin E."/>
            <person name="Tice H."/>
            <person name="Bruce D."/>
            <person name="Goodwin L."/>
            <person name="Pitluck S."/>
            <person name="Sims D."/>
            <person name="Meineke L."/>
            <person name="Brettin T."/>
            <person name="Detter J.C."/>
            <person name="Han C."/>
            <person name="Larimer F."/>
            <person name="Land M."/>
            <person name="Hauser L."/>
            <person name="Kyrpides N."/>
            <person name="Ovchinnikova G."/>
            <person name="Liberton M."/>
            <person name="Stoeckel J."/>
            <person name="Banerjee A."/>
            <person name="Singh A."/>
            <person name="Page L."/>
            <person name="Sato H."/>
            <person name="Zhao L."/>
            <person name="Sherman L."/>
            <person name="Pakrasi H."/>
            <person name="Richardson P."/>
        </authorList>
    </citation>
    <scope>NUCLEOTIDE SEQUENCE</scope>
    <source>
        <strain evidence="1">PCC 7425</strain>
        <plasmid evidence="1">pP742501</plasmid>
    </source>
</reference>
<dbReference type="AlphaFoldDB" id="B8HZ10"/>
<sequence length="207" mass="24144">MTVEDIPIAIQNRFPNFCRLVRENQNRPRLPEGYQIDVIYTCLDDVPCDTYKQDYRFSTNLPPEAKFTTAMIYFNQEVVWAWCAGKIHVNRIPENFDVNFETELGNNYQYASQAEDAQKLEVDWCPFKTEELEDAVIETQDSSSKVANTLLTDEEIYQIIGKVIHNTYFSKKLKPDFNQLPPLPKNILERIYQKINEAIADKALSDF</sequence>
<dbReference type="KEGG" id="cyn:Cyan7425_5399"/>
<gene>
    <name evidence="1" type="ordered locus">Cyan7425_5399</name>
</gene>
<name>B8HZ10_CYAP4</name>
<dbReference type="EMBL" id="CP001345">
    <property type="protein sequence ID" value="ACL47658.1"/>
    <property type="molecule type" value="Genomic_DNA"/>
</dbReference>
<keyword evidence="1" id="KW-0614">Plasmid</keyword>